<evidence type="ECO:0000313" key="1">
    <source>
        <dbReference type="EMBL" id="MCL1126299.1"/>
    </source>
</evidence>
<dbReference type="Proteomes" id="UP001203423">
    <property type="component" value="Unassembled WGS sequence"/>
</dbReference>
<reference evidence="1 2" key="1">
    <citation type="submission" date="2022-01" db="EMBL/GenBank/DDBJ databases">
        <title>Whole genome-based taxonomy of the Shewanellaceae.</title>
        <authorList>
            <person name="Martin-Rodriguez A.J."/>
        </authorList>
    </citation>
    <scope>NUCLEOTIDE SEQUENCE [LARGE SCALE GENOMIC DNA]</scope>
    <source>
        <strain evidence="1 2">DSM 17177</strain>
    </source>
</reference>
<comment type="caution">
    <text evidence="1">The sequence shown here is derived from an EMBL/GenBank/DDBJ whole genome shotgun (WGS) entry which is preliminary data.</text>
</comment>
<protein>
    <submittedName>
        <fullName evidence="1">Uncharacterized protein</fullName>
    </submittedName>
</protein>
<accession>A0ABT0LF23</accession>
<evidence type="ECO:0000313" key="2">
    <source>
        <dbReference type="Proteomes" id="UP001203423"/>
    </source>
</evidence>
<dbReference type="RefSeq" id="WP_248941689.1">
    <property type="nucleotide sequence ID" value="NZ_JAKIKS010000081.1"/>
</dbReference>
<sequence length="70" mass="7594">MSELPSSVPDLHCPVNITEGNSLLDSDNQPKFNGGNTWPYYLASSDNQANADVQLGTVKAEIDSRSRQLS</sequence>
<organism evidence="1 2">
    <name type="scientific">Shewanella surugensis</name>
    <dbReference type="NCBI Taxonomy" id="212020"/>
    <lineage>
        <taxon>Bacteria</taxon>
        <taxon>Pseudomonadati</taxon>
        <taxon>Pseudomonadota</taxon>
        <taxon>Gammaproteobacteria</taxon>
        <taxon>Alteromonadales</taxon>
        <taxon>Shewanellaceae</taxon>
        <taxon>Shewanella</taxon>
    </lineage>
</organism>
<dbReference type="EMBL" id="JAKIKS010000081">
    <property type="protein sequence ID" value="MCL1126299.1"/>
    <property type="molecule type" value="Genomic_DNA"/>
</dbReference>
<name>A0ABT0LF23_9GAMM</name>
<proteinExistence type="predicted"/>
<keyword evidence="2" id="KW-1185">Reference proteome</keyword>
<gene>
    <name evidence="1" type="ORF">L2764_17880</name>
</gene>